<dbReference type="CDD" id="cd17536">
    <property type="entry name" value="REC_YesN-like"/>
    <property type="match status" value="1"/>
</dbReference>
<dbReference type="GO" id="GO:0000976">
    <property type="term" value="F:transcription cis-regulatory region binding"/>
    <property type="evidence" value="ECO:0007669"/>
    <property type="project" value="TreeGrafter"/>
</dbReference>
<proteinExistence type="predicted"/>
<dbReference type="GO" id="GO:0006355">
    <property type="term" value="P:regulation of DNA-templated transcription"/>
    <property type="evidence" value="ECO:0007669"/>
    <property type="project" value="TreeGrafter"/>
</dbReference>
<dbReference type="EMBL" id="DRND01000022">
    <property type="protein sequence ID" value="HFC46291.1"/>
    <property type="molecule type" value="Genomic_DNA"/>
</dbReference>
<dbReference type="GO" id="GO:0005829">
    <property type="term" value="C:cytosol"/>
    <property type="evidence" value="ECO:0007669"/>
    <property type="project" value="TreeGrafter"/>
</dbReference>
<comment type="caution">
    <text evidence="9">The sequence shown here is derived from an EMBL/GenBank/DDBJ whole genome shotgun (WGS) entry which is preliminary data.</text>
</comment>
<gene>
    <name evidence="9" type="ORF">ENJ63_00240</name>
</gene>
<keyword evidence="4" id="KW-0238">DNA-binding</keyword>
<protein>
    <submittedName>
        <fullName evidence="9">Response regulator</fullName>
    </submittedName>
</protein>
<dbReference type="PROSITE" id="PS50110">
    <property type="entry name" value="RESPONSE_REGULATORY"/>
    <property type="match status" value="1"/>
</dbReference>
<keyword evidence="3" id="KW-0805">Transcription regulation</keyword>
<feature type="coiled-coil region" evidence="7">
    <location>
        <begin position="155"/>
        <end position="182"/>
    </location>
</feature>
<dbReference type="InterPro" id="IPR011006">
    <property type="entry name" value="CheY-like_superfamily"/>
</dbReference>
<dbReference type="GO" id="GO:0000156">
    <property type="term" value="F:phosphorelay response regulator activity"/>
    <property type="evidence" value="ECO:0007669"/>
    <property type="project" value="TreeGrafter"/>
</dbReference>
<feature type="non-terminal residue" evidence="9">
    <location>
        <position position="195"/>
    </location>
</feature>
<name>A0A7V2SV10_9BACT</name>
<feature type="domain" description="Response regulatory" evidence="8">
    <location>
        <begin position="26"/>
        <end position="143"/>
    </location>
</feature>
<evidence type="ECO:0000256" key="4">
    <source>
        <dbReference type="ARBA" id="ARBA00023125"/>
    </source>
</evidence>
<reference evidence="9" key="1">
    <citation type="journal article" date="2020" name="mSystems">
        <title>Genome- and Community-Level Interaction Insights into Carbon Utilization and Element Cycling Functions of Hydrothermarchaeota in Hydrothermal Sediment.</title>
        <authorList>
            <person name="Zhou Z."/>
            <person name="Liu Y."/>
            <person name="Xu W."/>
            <person name="Pan J."/>
            <person name="Luo Z.H."/>
            <person name="Li M."/>
        </authorList>
    </citation>
    <scope>NUCLEOTIDE SEQUENCE [LARGE SCALE GENOMIC DNA]</scope>
    <source>
        <strain evidence="9">HyVt-503</strain>
    </source>
</reference>
<sequence length="195" mass="21774">MTIAQSAITQQGPNGLIGSRLDTPLKLLIVDDEELVRETLKEYLLALGPYEIHLAENAFEGLNTIHRLGGGLDGVLVDINMPGMDGIEFVKRVKKKDRSIVAIIITGYPSKEKVIQAMRAGASDFLAKPFNLDQLSVSLERLVSERLVLKENVYLSEEVKVKKALEETNRRLEQKIREQAILFTISETLNKTKST</sequence>
<organism evidence="9">
    <name type="scientific">Dissulfuribacter thermophilus</name>
    <dbReference type="NCBI Taxonomy" id="1156395"/>
    <lineage>
        <taxon>Bacteria</taxon>
        <taxon>Pseudomonadati</taxon>
        <taxon>Thermodesulfobacteriota</taxon>
        <taxon>Dissulfuribacteria</taxon>
        <taxon>Dissulfuribacterales</taxon>
        <taxon>Dissulfuribacteraceae</taxon>
        <taxon>Dissulfuribacter</taxon>
    </lineage>
</organism>
<evidence type="ECO:0000256" key="7">
    <source>
        <dbReference type="SAM" id="Coils"/>
    </source>
</evidence>
<keyword evidence="7" id="KW-0175">Coiled coil</keyword>
<accession>A0A7V2SV10</accession>
<dbReference type="Gene3D" id="3.40.50.2300">
    <property type="match status" value="1"/>
</dbReference>
<dbReference type="PANTHER" id="PTHR48111:SF1">
    <property type="entry name" value="TWO-COMPONENT RESPONSE REGULATOR ORR33"/>
    <property type="match status" value="1"/>
</dbReference>
<dbReference type="SUPFAM" id="SSF52172">
    <property type="entry name" value="CheY-like"/>
    <property type="match status" value="1"/>
</dbReference>
<evidence type="ECO:0000256" key="5">
    <source>
        <dbReference type="ARBA" id="ARBA00023163"/>
    </source>
</evidence>
<dbReference type="InterPro" id="IPR001789">
    <property type="entry name" value="Sig_transdc_resp-reg_receiver"/>
</dbReference>
<dbReference type="GO" id="GO:0032993">
    <property type="term" value="C:protein-DNA complex"/>
    <property type="evidence" value="ECO:0007669"/>
    <property type="project" value="TreeGrafter"/>
</dbReference>
<dbReference type="PANTHER" id="PTHR48111">
    <property type="entry name" value="REGULATOR OF RPOS"/>
    <property type="match status" value="1"/>
</dbReference>
<evidence type="ECO:0000256" key="6">
    <source>
        <dbReference type="PROSITE-ProRule" id="PRU00169"/>
    </source>
</evidence>
<evidence type="ECO:0000259" key="8">
    <source>
        <dbReference type="PROSITE" id="PS50110"/>
    </source>
</evidence>
<feature type="modified residue" description="4-aspartylphosphate" evidence="6">
    <location>
        <position position="78"/>
    </location>
</feature>
<evidence type="ECO:0000256" key="3">
    <source>
        <dbReference type="ARBA" id="ARBA00023015"/>
    </source>
</evidence>
<evidence type="ECO:0000313" key="9">
    <source>
        <dbReference type="EMBL" id="HFC46291.1"/>
    </source>
</evidence>
<dbReference type="AlphaFoldDB" id="A0A7V2SV10"/>
<keyword evidence="2" id="KW-0902">Two-component regulatory system</keyword>
<keyword evidence="5" id="KW-0804">Transcription</keyword>
<evidence type="ECO:0000256" key="2">
    <source>
        <dbReference type="ARBA" id="ARBA00023012"/>
    </source>
</evidence>
<dbReference type="InterPro" id="IPR039420">
    <property type="entry name" value="WalR-like"/>
</dbReference>
<evidence type="ECO:0000256" key="1">
    <source>
        <dbReference type="ARBA" id="ARBA00022553"/>
    </source>
</evidence>
<dbReference type="SMART" id="SM00448">
    <property type="entry name" value="REC"/>
    <property type="match status" value="1"/>
</dbReference>
<keyword evidence="1 6" id="KW-0597">Phosphoprotein</keyword>
<dbReference type="Proteomes" id="UP000885797">
    <property type="component" value="Unassembled WGS sequence"/>
</dbReference>
<dbReference type="Pfam" id="PF00072">
    <property type="entry name" value="Response_reg"/>
    <property type="match status" value="1"/>
</dbReference>